<protein>
    <submittedName>
        <fullName evidence="1">SIMPL domain-containing protein</fullName>
    </submittedName>
</protein>
<dbReference type="InterPro" id="IPR007497">
    <property type="entry name" value="SIMPL/DUF541"/>
</dbReference>
<name>A0A916DVT7_9BACT</name>
<dbReference type="Pfam" id="PF04402">
    <property type="entry name" value="SIMPL"/>
    <property type="match status" value="1"/>
</dbReference>
<dbReference type="RefSeq" id="WP_264789176.1">
    <property type="nucleotide sequence ID" value="NZ_AP026867.1"/>
</dbReference>
<dbReference type="AlphaFoldDB" id="A0A916DVT7"/>
<evidence type="ECO:0000313" key="2">
    <source>
        <dbReference type="Proteomes" id="UP001060919"/>
    </source>
</evidence>
<proteinExistence type="predicted"/>
<reference evidence="1" key="1">
    <citation type="submission" date="2022-09" db="EMBL/GenBank/DDBJ databases">
        <title>Aureispira anguillicida sp. nov., isolated from Leptocephalus of Japanese eel Anguilla japonica.</title>
        <authorList>
            <person name="Yuasa K."/>
            <person name="Mekata T."/>
            <person name="Ikunari K."/>
        </authorList>
    </citation>
    <scope>NUCLEOTIDE SEQUENCE</scope>
    <source>
        <strain evidence="1">EL160426</strain>
    </source>
</reference>
<dbReference type="Proteomes" id="UP001060919">
    <property type="component" value="Chromosome"/>
</dbReference>
<dbReference type="EMBL" id="AP026867">
    <property type="protein sequence ID" value="BDS13930.1"/>
    <property type="molecule type" value="Genomic_DNA"/>
</dbReference>
<organism evidence="1 2">
    <name type="scientific">Aureispira anguillae</name>
    <dbReference type="NCBI Taxonomy" id="2864201"/>
    <lineage>
        <taxon>Bacteria</taxon>
        <taxon>Pseudomonadati</taxon>
        <taxon>Bacteroidota</taxon>
        <taxon>Saprospiria</taxon>
        <taxon>Saprospirales</taxon>
        <taxon>Saprospiraceae</taxon>
        <taxon>Aureispira</taxon>
    </lineage>
</organism>
<keyword evidence="2" id="KW-1185">Reference proteome</keyword>
<dbReference type="Gene3D" id="3.30.70.2970">
    <property type="entry name" value="Protein of unknown function (DUF541), domain 2"/>
    <property type="match status" value="1"/>
</dbReference>
<sequence length="301" mass="34525">MYAPNQYLKNVIYLLGILLNTSHGSIAQIAGNAIYTNPNSHKITKSNGTNIQNNKTFLISSAVVYHAKADRYVAVFGVVQEGKTIKNCSDSITQRIRNFSNSVQRLGIPKSAIILDAITQNRVYEYELDETKNIAQERLKGFEIKKNIILSFTNRTLLDQIMVLASQEGIYDLIKVDYIIDDTEKIYAQLYDEALKIIEQKKERYLKLTDHKYLGQPQIVLFEKDQIAPVQAYKTYTAHESNTITLPNHRNSNFKKISAHRISTHYFEAAPSINFDKIIQEHHLIPCVQFSIRLQLRFQAV</sequence>
<dbReference type="KEGG" id="aup:AsAng_0046930"/>
<evidence type="ECO:0000313" key="1">
    <source>
        <dbReference type="EMBL" id="BDS13930.1"/>
    </source>
</evidence>
<gene>
    <name evidence="1" type="ORF">AsAng_0046930</name>
</gene>
<accession>A0A916DVT7</accession>